<keyword evidence="1" id="KW-0472">Membrane</keyword>
<keyword evidence="1" id="KW-0812">Transmembrane</keyword>
<dbReference type="EMBL" id="ABKLER030000006">
    <property type="protein sequence ID" value="EMN4144415.1"/>
    <property type="molecule type" value="Genomic_DNA"/>
</dbReference>
<comment type="caution">
    <text evidence="2">The sequence shown here is derived from an EMBL/GenBank/DDBJ whole genome shotgun (WGS) entry which is preliminary data.</text>
</comment>
<protein>
    <submittedName>
        <fullName evidence="2">Uncharacterized protein</fullName>
    </submittedName>
</protein>
<reference evidence="2" key="1">
    <citation type="submission" date="2024-02" db="EMBL/GenBank/DDBJ databases">
        <authorList>
            <consortium name="Clinical and Environmental Microbiology Branch: Whole genome sequencing antimicrobial resistance pathogens in the healthcare setting"/>
        </authorList>
    </citation>
    <scope>NUCLEOTIDE SEQUENCE</scope>
    <source>
        <strain evidence="2">2023GN-00102</strain>
    </source>
</reference>
<keyword evidence="1" id="KW-1133">Transmembrane helix</keyword>
<dbReference type="RefSeq" id="WP_127785577.1">
    <property type="nucleotide sequence ID" value="NZ_CBDAAW010000001.1"/>
</dbReference>
<dbReference type="AlphaFoldDB" id="A0AAI9HFY4"/>
<name>A0AAI9HFY4_CITFR</name>
<proteinExistence type="predicted"/>
<sequence>MIDEFLKWIVGVVTSVGFLTLIGYLMRNSIGRFFTKSIEYRFEKKIERFKSDIREGEKELEQVRSYLSSIRSGRDTVLQGKKFAAAESLIQVRQFLYEFNMAITYIKMLKIDELSKKSGDHKVKGFLDAIIKPIKIDEKLEGYKKFDTTTPKLYLSDRTVTVFEIYESIMLCGGITIKFLDIAPDQVSDFMTYESLVKKIIEFIPSSKDGFETYGDNYVFYWSDYFYKEVLKQLRNELIGDSNMAKDTELAAKLAIDFRDAQQIVKESLGKYGLSEELMNSNKVRG</sequence>
<feature type="transmembrane region" description="Helical" evidence="1">
    <location>
        <begin position="6"/>
        <end position="26"/>
    </location>
</feature>
<organism evidence="2">
    <name type="scientific">Citrobacter freundii</name>
    <dbReference type="NCBI Taxonomy" id="546"/>
    <lineage>
        <taxon>Bacteria</taxon>
        <taxon>Pseudomonadati</taxon>
        <taxon>Pseudomonadota</taxon>
        <taxon>Gammaproteobacteria</taxon>
        <taxon>Enterobacterales</taxon>
        <taxon>Enterobacteriaceae</taxon>
        <taxon>Citrobacter</taxon>
        <taxon>Citrobacter freundii complex</taxon>
    </lineage>
</organism>
<evidence type="ECO:0000256" key="1">
    <source>
        <dbReference type="SAM" id="Phobius"/>
    </source>
</evidence>
<evidence type="ECO:0000313" key="2">
    <source>
        <dbReference type="EMBL" id="EMN4144415.1"/>
    </source>
</evidence>
<accession>A0AAI9HFY4</accession>
<gene>
    <name evidence="2" type="ORF">PQQ21_001643</name>
</gene>